<protein>
    <submittedName>
        <fullName evidence="3">Uncharacterized protein</fullName>
    </submittedName>
</protein>
<proteinExistence type="predicted"/>
<dbReference type="Proteomes" id="UP000007148">
    <property type="component" value="Unassembled WGS sequence"/>
</dbReference>
<reference evidence="3 4" key="1">
    <citation type="journal article" date="2011" name="PLoS Pathog.">
        <title>Endophytic Life Strategies Decoded by Genome and Transcriptome Analyses of the Mutualistic Root Symbiont Piriformospora indica.</title>
        <authorList>
            <person name="Zuccaro A."/>
            <person name="Lahrmann U."/>
            <person name="Guldener U."/>
            <person name="Langen G."/>
            <person name="Pfiffi S."/>
            <person name="Biedenkopf D."/>
            <person name="Wong P."/>
            <person name="Samans B."/>
            <person name="Grimm C."/>
            <person name="Basiewicz M."/>
            <person name="Murat C."/>
            <person name="Martin F."/>
            <person name="Kogel K.H."/>
        </authorList>
    </citation>
    <scope>NUCLEOTIDE SEQUENCE [LARGE SCALE GENOMIC DNA]</scope>
    <source>
        <strain evidence="3 4">DSM 11827</strain>
    </source>
</reference>
<feature type="transmembrane region" description="Helical" evidence="2">
    <location>
        <begin position="188"/>
        <end position="211"/>
    </location>
</feature>
<keyword evidence="4" id="KW-1185">Reference proteome</keyword>
<sequence>MSTTYGPPVETGEMRIADDTDPSILYWQPANYTDGWQLVTNQIAYNQTLHETKCIICTASLLFNGTGITLTSLLSPNGAKFYAILDGTASGPYELSNYEEKVGVVYAVEGLSSTSRHNITFIKASTDGQDTSVFNIDSLTIIDRPPTSSGSSASPTATGRTTVTQPGGSSQTSAAPVPQAQASSPPPIGAIVGGTIGGVAALIVVVVWFILVRRNKAQRARPARRY</sequence>
<evidence type="ECO:0000313" key="4">
    <source>
        <dbReference type="Proteomes" id="UP000007148"/>
    </source>
</evidence>
<feature type="compositionally biased region" description="Low complexity" evidence="1">
    <location>
        <begin position="144"/>
        <end position="162"/>
    </location>
</feature>
<dbReference type="EMBL" id="CAFZ01000014">
    <property type="protein sequence ID" value="CCA67458.1"/>
    <property type="molecule type" value="Genomic_DNA"/>
</dbReference>
<organism evidence="3 4">
    <name type="scientific">Serendipita indica (strain DSM 11827)</name>
    <name type="common">Root endophyte fungus</name>
    <name type="synonym">Piriformospora indica</name>
    <dbReference type="NCBI Taxonomy" id="1109443"/>
    <lineage>
        <taxon>Eukaryota</taxon>
        <taxon>Fungi</taxon>
        <taxon>Dikarya</taxon>
        <taxon>Basidiomycota</taxon>
        <taxon>Agaricomycotina</taxon>
        <taxon>Agaricomycetes</taxon>
        <taxon>Sebacinales</taxon>
        <taxon>Serendipitaceae</taxon>
        <taxon>Serendipita</taxon>
    </lineage>
</organism>
<dbReference type="InParanoid" id="G4T800"/>
<keyword evidence="2" id="KW-1133">Transmembrane helix</keyword>
<feature type="region of interest" description="Disordered" evidence="1">
    <location>
        <begin position="144"/>
        <end position="184"/>
    </location>
</feature>
<feature type="compositionally biased region" description="Low complexity" evidence="1">
    <location>
        <begin position="169"/>
        <end position="183"/>
    </location>
</feature>
<name>G4T800_SERID</name>
<accession>G4T800</accession>
<comment type="caution">
    <text evidence="3">The sequence shown here is derived from an EMBL/GenBank/DDBJ whole genome shotgun (WGS) entry which is preliminary data.</text>
</comment>
<keyword evidence="2" id="KW-0812">Transmembrane</keyword>
<keyword evidence="2" id="KW-0472">Membrane</keyword>
<evidence type="ECO:0000313" key="3">
    <source>
        <dbReference type="EMBL" id="CCA67458.1"/>
    </source>
</evidence>
<evidence type="ECO:0000256" key="2">
    <source>
        <dbReference type="SAM" id="Phobius"/>
    </source>
</evidence>
<dbReference type="OrthoDB" id="3265734at2759"/>
<dbReference type="AlphaFoldDB" id="G4T800"/>
<evidence type="ECO:0000256" key="1">
    <source>
        <dbReference type="SAM" id="MobiDB-lite"/>
    </source>
</evidence>
<dbReference type="HOGENOM" id="CLU_1225183_0_0_1"/>
<gene>
    <name evidence="3" type="ORF">PIIN_01288</name>
</gene>